<feature type="domain" description="Histidine kinase" evidence="18">
    <location>
        <begin position="420"/>
        <end position="633"/>
    </location>
</feature>
<accession>A0A840C263</accession>
<dbReference type="SUPFAM" id="SSF55874">
    <property type="entry name" value="ATPase domain of HSP90 chaperone/DNA topoisomerase II/histidine kinase"/>
    <property type="match status" value="1"/>
</dbReference>
<dbReference type="PANTHER" id="PTHR43065:SF46">
    <property type="entry name" value="C4-DICARBOXYLATE TRANSPORT SENSOR PROTEIN DCTB"/>
    <property type="match status" value="1"/>
</dbReference>
<dbReference type="CDD" id="cd00082">
    <property type="entry name" value="HisKA"/>
    <property type="match status" value="1"/>
</dbReference>
<evidence type="ECO:0000256" key="6">
    <source>
        <dbReference type="ARBA" id="ARBA00022553"/>
    </source>
</evidence>
<keyword evidence="7 20" id="KW-0808">Transferase</keyword>
<keyword evidence="6" id="KW-0597">Phosphoprotein</keyword>
<dbReference type="RefSeq" id="WP_183317692.1">
    <property type="nucleotide sequence ID" value="NZ_JACIEN010000005.1"/>
</dbReference>
<evidence type="ECO:0000313" key="21">
    <source>
        <dbReference type="Proteomes" id="UP000577362"/>
    </source>
</evidence>
<keyword evidence="14 17" id="KW-0472">Membrane</keyword>
<keyword evidence="4" id="KW-1003">Cell membrane</keyword>
<dbReference type="InterPro" id="IPR003660">
    <property type="entry name" value="HAMP_dom"/>
</dbReference>
<evidence type="ECO:0000259" key="19">
    <source>
        <dbReference type="PROSITE" id="PS50885"/>
    </source>
</evidence>
<dbReference type="InterPro" id="IPR036097">
    <property type="entry name" value="HisK_dim/P_sf"/>
</dbReference>
<evidence type="ECO:0000256" key="7">
    <source>
        <dbReference type="ARBA" id="ARBA00022679"/>
    </source>
</evidence>
<dbReference type="PANTHER" id="PTHR43065">
    <property type="entry name" value="SENSOR HISTIDINE KINASE"/>
    <property type="match status" value="1"/>
</dbReference>
<dbReference type="InterPro" id="IPR038188">
    <property type="entry name" value="TorS_sensor_sf"/>
</dbReference>
<dbReference type="InterPro" id="IPR003661">
    <property type="entry name" value="HisK_dim/P_dom"/>
</dbReference>
<dbReference type="InterPro" id="IPR005467">
    <property type="entry name" value="His_kinase_dom"/>
</dbReference>
<evidence type="ECO:0000256" key="1">
    <source>
        <dbReference type="ARBA" id="ARBA00000085"/>
    </source>
</evidence>
<comment type="caution">
    <text evidence="20">The sequence shown here is derived from an EMBL/GenBank/DDBJ whole genome shotgun (WGS) entry which is preliminary data.</text>
</comment>
<proteinExistence type="predicted"/>
<protein>
    <recommendedName>
        <fullName evidence="16">C4-dicarboxylate transport sensor protein DctB</fullName>
        <ecNumber evidence="3">2.7.13.3</ecNumber>
    </recommendedName>
</protein>
<name>A0A840C263_9HYPH</name>
<dbReference type="Proteomes" id="UP000577362">
    <property type="component" value="Unassembled WGS sequence"/>
</dbReference>
<evidence type="ECO:0000256" key="14">
    <source>
        <dbReference type="ARBA" id="ARBA00023136"/>
    </source>
</evidence>
<dbReference type="InterPro" id="IPR004358">
    <property type="entry name" value="Sig_transdc_His_kin-like_C"/>
</dbReference>
<evidence type="ECO:0000313" key="20">
    <source>
        <dbReference type="EMBL" id="MBB4018903.1"/>
    </source>
</evidence>
<organism evidence="20 21">
    <name type="scientific">Chelatococcus caeni</name>
    <dbReference type="NCBI Taxonomy" id="1348468"/>
    <lineage>
        <taxon>Bacteria</taxon>
        <taxon>Pseudomonadati</taxon>
        <taxon>Pseudomonadota</taxon>
        <taxon>Alphaproteobacteria</taxon>
        <taxon>Hyphomicrobiales</taxon>
        <taxon>Chelatococcaceae</taxon>
        <taxon>Chelatococcus</taxon>
    </lineage>
</organism>
<keyword evidence="12 17" id="KW-1133">Transmembrane helix</keyword>
<reference evidence="20 21" key="1">
    <citation type="submission" date="2020-08" db="EMBL/GenBank/DDBJ databases">
        <title>Genomic Encyclopedia of Type Strains, Phase IV (KMG-IV): sequencing the most valuable type-strain genomes for metagenomic binning, comparative biology and taxonomic classification.</title>
        <authorList>
            <person name="Goeker M."/>
        </authorList>
    </citation>
    <scope>NUCLEOTIDE SEQUENCE [LARGE SCALE GENOMIC DNA]</scope>
    <source>
        <strain evidence="20 21">DSM 103737</strain>
    </source>
</reference>
<feature type="domain" description="HAMP" evidence="19">
    <location>
        <begin position="355"/>
        <end position="407"/>
    </location>
</feature>
<evidence type="ECO:0000256" key="16">
    <source>
        <dbReference type="ARBA" id="ARBA00073143"/>
    </source>
</evidence>
<dbReference type="PROSITE" id="PS50109">
    <property type="entry name" value="HIS_KIN"/>
    <property type="match status" value="1"/>
</dbReference>
<feature type="transmembrane region" description="Helical" evidence="17">
    <location>
        <begin position="333"/>
        <end position="353"/>
    </location>
</feature>
<evidence type="ECO:0000256" key="15">
    <source>
        <dbReference type="ARBA" id="ARBA00059004"/>
    </source>
</evidence>
<evidence type="ECO:0000256" key="4">
    <source>
        <dbReference type="ARBA" id="ARBA00022475"/>
    </source>
</evidence>
<keyword evidence="11" id="KW-0067">ATP-binding</keyword>
<dbReference type="SUPFAM" id="SSF47384">
    <property type="entry name" value="Homodimeric domain of signal transducing histidine kinase"/>
    <property type="match status" value="1"/>
</dbReference>
<dbReference type="Pfam" id="PF00512">
    <property type="entry name" value="HisKA"/>
    <property type="match status" value="1"/>
</dbReference>
<dbReference type="Gene3D" id="6.10.340.10">
    <property type="match status" value="1"/>
</dbReference>
<evidence type="ECO:0000256" key="17">
    <source>
        <dbReference type="SAM" id="Phobius"/>
    </source>
</evidence>
<dbReference type="Pfam" id="PF00672">
    <property type="entry name" value="HAMP"/>
    <property type="match status" value="1"/>
</dbReference>
<dbReference type="PROSITE" id="PS51257">
    <property type="entry name" value="PROKAR_LIPOPROTEIN"/>
    <property type="match status" value="1"/>
</dbReference>
<evidence type="ECO:0000256" key="2">
    <source>
        <dbReference type="ARBA" id="ARBA00004429"/>
    </source>
</evidence>
<keyword evidence="13" id="KW-0902">Two-component regulatory system</keyword>
<dbReference type="PRINTS" id="PR00344">
    <property type="entry name" value="BCTRLSENSOR"/>
</dbReference>
<dbReference type="Pfam" id="PF02518">
    <property type="entry name" value="HATPase_c"/>
    <property type="match status" value="1"/>
</dbReference>
<dbReference type="EC" id="2.7.13.3" evidence="3"/>
<dbReference type="InterPro" id="IPR003594">
    <property type="entry name" value="HATPase_dom"/>
</dbReference>
<comment type="function">
    <text evidence="15">Member of the two-component regulatory system DctB/DctD involved in the transport of C4-dicarboxylates. DctB functions as a membrane-associated protein kinase that phosphorylates DctD in response to environmental signals.</text>
</comment>
<keyword evidence="10 20" id="KW-0418">Kinase</keyword>
<evidence type="ECO:0000256" key="9">
    <source>
        <dbReference type="ARBA" id="ARBA00022741"/>
    </source>
</evidence>
<dbReference type="Gene3D" id="1.20.58.920">
    <property type="match status" value="1"/>
</dbReference>
<evidence type="ECO:0000256" key="5">
    <source>
        <dbReference type="ARBA" id="ARBA00022519"/>
    </source>
</evidence>
<keyword evidence="8 17" id="KW-0812">Transmembrane</keyword>
<evidence type="ECO:0000256" key="11">
    <source>
        <dbReference type="ARBA" id="ARBA00022840"/>
    </source>
</evidence>
<dbReference type="FunFam" id="1.10.287.130:FF:000049">
    <property type="entry name" value="C4-dicarboxylate transport sensor protein DctB"/>
    <property type="match status" value="1"/>
</dbReference>
<sequence length="635" mass="67591">MSRRARLGIGGRLLLAFLGVGGLAVGACIVGWLSYARLSEELNAVATDHLPALAFSARLAEAGANVIASTPDLAVAERREAYDATRKVLVGRLAVLRSVLDTRSSEDSLPPELIVVTEGIEANLQAIDRVAELRFPLGERAREMSEELRWLQADLIEEVEPLIDDARFNMESAIGRVGPGEAAEAGRRTLREESRKSEALLTINAHANLVVGLLGRLATVPTVEDLDETSNFIGEIADQLDIETKALASWTDTITVSQIVARLLAVSDSKAGLAALKRAELAAIAEAQALLAENRRLVTQLGALVSQEVSRTEVIARRAAERSAAAIVVGRNLLLAIAVASLAIAIVVGWFYVRRSLVARLEGLTLAATTIASGPTMPVLPPPTDDELGDLAKALAVFRQTRDDLVQAAKLAALGQMAAGISHELNQPLAAIRSHAHNSAVIIARGRMDEARASLERIQGLTARMAELIRHLKRFARRPAPTLEPVDLKAVVDGALSLFAQRLDEERVDVRLEFPEGPVTVEAEEIRLEQVVVNLVSNALDALDRGEERRIAIGAEVKGGRVLLSVRDSGSGIDAEAHAAVFDPFFTTKPAGLGLGLGLSMSYNIVKDFGGDLSLAETGPAGTTFVVDLAAAGRA</sequence>
<dbReference type="GO" id="GO:0000155">
    <property type="term" value="F:phosphorelay sensor kinase activity"/>
    <property type="evidence" value="ECO:0007669"/>
    <property type="project" value="InterPro"/>
</dbReference>
<dbReference type="AlphaFoldDB" id="A0A840C263"/>
<keyword evidence="21" id="KW-1185">Reference proteome</keyword>
<evidence type="ECO:0000259" key="18">
    <source>
        <dbReference type="PROSITE" id="PS50109"/>
    </source>
</evidence>
<evidence type="ECO:0000256" key="12">
    <source>
        <dbReference type="ARBA" id="ARBA00022989"/>
    </source>
</evidence>
<evidence type="ECO:0000256" key="8">
    <source>
        <dbReference type="ARBA" id="ARBA00022692"/>
    </source>
</evidence>
<dbReference type="Gene3D" id="1.10.287.130">
    <property type="match status" value="1"/>
</dbReference>
<dbReference type="GO" id="GO:0005886">
    <property type="term" value="C:plasma membrane"/>
    <property type="evidence" value="ECO:0007669"/>
    <property type="project" value="UniProtKB-SubCell"/>
</dbReference>
<dbReference type="GO" id="GO:0005524">
    <property type="term" value="F:ATP binding"/>
    <property type="evidence" value="ECO:0007669"/>
    <property type="project" value="UniProtKB-KW"/>
</dbReference>
<feature type="transmembrane region" description="Helical" evidence="17">
    <location>
        <begin position="12"/>
        <end position="35"/>
    </location>
</feature>
<evidence type="ECO:0000256" key="13">
    <source>
        <dbReference type="ARBA" id="ARBA00023012"/>
    </source>
</evidence>
<keyword evidence="5" id="KW-0997">Cell inner membrane</keyword>
<dbReference type="SMART" id="SM00388">
    <property type="entry name" value="HisKA"/>
    <property type="match status" value="1"/>
</dbReference>
<evidence type="ECO:0000256" key="3">
    <source>
        <dbReference type="ARBA" id="ARBA00012438"/>
    </source>
</evidence>
<gene>
    <name evidence="20" type="ORF">GGR16_003950</name>
</gene>
<comment type="catalytic activity">
    <reaction evidence="1">
        <text>ATP + protein L-histidine = ADP + protein N-phospho-L-histidine.</text>
        <dbReference type="EC" id="2.7.13.3"/>
    </reaction>
</comment>
<dbReference type="EMBL" id="JACIEN010000005">
    <property type="protein sequence ID" value="MBB4018903.1"/>
    <property type="molecule type" value="Genomic_DNA"/>
</dbReference>
<dbReference type="SMART" id="SM00304">
    <property type="entry name" value="HAMP"/>
    <property type="match status" value="1"/>
</dbReference>
<keyword evidence="9" id="KW-0547">Nucleotide-binding</keyword>
<comment type="subcellular location">
    <subcellularLocation>
        <location evidence="2">Cell inner membrane</location>
        <topology evidence="2">Multi-pass membrane protein</topology>
    </subcellularLocation>
</comment>
<dbReference type="SMART" id="SM00387">
    <property type="entry name" value="HATPase_c"/>
    <property type="match status" value="1"/>
</dbReference>
<evidence type="ECO:0000256" key="10">
    <source>
        <dbReference type="ARBA" id="ARBA00022777"/>
    </source>
</evidence>
<dbReference type="InterPro" id="IPR036890">
    <property type="entry name" value="HATPase_C_sf"/>
</dbReference>
<dbReference type="PROSITE" id="PS50885">
    <property type="entry name" value="HAMP"/>
    <property type="match status" value="1"/>
</dbReference>
<dbReference type="Gene3D" id="3.30.565.10">
    <property type="entry name" value="Histidine kinase-like ATPase, C-terminal domain"/>
    <property type="match status" value="1"/>
</dbReference>